<organism evidence="6 7">
    <name type="scientific">Parthenolecanium corni</name>
    <dbReference type="NCBI Taxonomy" id="536013"/>
    <lineage>
        <taxon>Eukaryota</taxon>
        <taxon>Metazoa</taxon>
        <taxon>Ecdysozoa</taxon>
        <taxon>Arthropoda</taxon>
        <taxon>Hexapoda</taxon>
        <taxon>Insecta</taxon>
        <taxon>Pterygota</taxon>
        <taxon>Neoptera</taxon>
        <taxon>Paraneoptera</taxon>
        <taxon>Hemiptera</taxon>
        <taxon>Sternorrhyncha</taxon>
        <taxon>Coccoidea</taxon>
        <taxon>Coccidae</taxon>
        <taxon>Parthenolecanium</taxon>
    </lineage>
</organism>
<dbReference type="InterPro" id="IPR006214">
    <property type="entry name" value="Bax_inhibitor_1-related"/>
</dbReference>
<dbReference type="GO" id="GO:0005743">
    <property type="term" value="C:mitochondrial inner membrane"/>
    <property type="evidence" value="ECO:0007669"/>
    <property type="project" value="TreeGrafter"/>
</dbReference>
<evidence type="ECO:0008006" key="8">
    <source>
        <dbReference type="Google" id="ProtNLM"/>
    </source>
</evidence>
<comment type="similarity">
    <text evidence="5">Belongs to the BI1 family.</text>
</comment>
<keyword evidence="4 5" id="KW-0472">Membrane</keyword>
<feature type="transmembrane region" description="Helical" evidence="5">
    <location>
        <begin position="259"/>
        <end position="281"/>
    </location>
</feature>
<accession>A0AAN9T652</accession>
<protein>
    <recommendedName>
        <fullName evidence="8">Growth hormone-inducible transmembrane protein</fullName>
    </recommendedName>
</protein>
<comment type="caution">
    <text evidence="6">The sequence shown here is derived from an EMBL/GenBank/DDBJ whole genome shotgun (WGS) entry which is preliminary data.</text>
</comment>
<feature type="transmembrane region" description="Helical" evidence="5">
    <location>
        <begin position="206"/>
        <end position="224"/>
    </location>
</feature>
<dbReference type="PANTHER" id="PTHR23291">
    <property type="entry name" value="BAX INHIBITOR-RELATED"/>
    <property type="match status" value="1"/>
</dbReference>
<evidence type="ECO:0000256" key="5">
    <source>
        <dbReference type="RuleBase" id="RU004379"/>
    </source>
</evidence>
<evidence type="ECO:0000256" key="2">
    <source>
        <dbReference type="ARBA" id="ARBA00022692"/>
    </source>
</evidence>
<keyword evidence="3 5" id="KW-1133">Transmembrane helix</keyword>
<comment type="subcellular location">
    <subcellularLocation>
        <location evidence="1">Membrane</location>
        <topology evidence="1">Multi-pass membrane protein</topology>
    </subcellularLocation>
</comment>
<dbReference type="CDD" id="cd10431">
    <property type="entry name" value="GHITM"/>
    <property type="match status" value="1"/>
</dbReference>
<dbReference type="Pfam" id="PF01027">
    <property type="entry name" value="Bax1-I"/>
    <property type="match status" value="1"/>
</dbReference>
<sequence>MIILKVLSGTHSGLCSNFSRAAHNPSKVFLTRVYSQQSRETIWKSARARRRAFTETVSKPVGDTAFTIGRGAVAGGAIFGLGSLCYYGLGLSNEVGTLETSRIWPQYVRNRIHDTYMYFGSSIAITAASAVTVFRSPVMMNLVMKNSWLAIGGTIVAMMGSGILAQSIEYSPGFGPKQMAWILHSAVMGAVIAPVCLVGGPILLRAAVYTAGIVGGLSTVAVCAPSDKFLTMGGPLAIGLGVVFASSIGSAFLPPTTALGAGLMSMSLYGGLLLFSGFMLYDTQRIIRKAETHPLYGVQPYDPINAAISIYLDTMNIFIRMVMILASGNNRKR</sequence>
<evidence type="ECO:0000313" key="6">
    <source>
        <dbReference type="EMBL" id="KAK7574290.1"/>
    </source>
</evidence>
<gene>
    <name evidence="6" type="ORF">V9T40_011481</name>
</gene>
<evidence type="ECO:0000256" key="1">
    <source>
        <dbReference type="ARBA" id="ARBA00004141"/>
    </source>
</evidence>
<dbReference type="EMBL" id="JBBCAQ010000037">
    <property type="protein sequence ID" value="KAK7574290.1"/>
    <property type="molecule type" value="Genomic_DNA"/>
</dbReference>
<reference evidence="6 7" key="1">
    <citation type="submission" date="2024-03" db="EMBL/GenBank/DDBJ databases">
        <title>Adaptation during the transition from Ophiocordyceps entomopathogen to insect associate is accompanied by gene loss and intensified selection.</title>
        <authorList>
            <person name="Ward C.M."/>
            <person name="Onetto C.A."/>
            <person name="Borneman A.R."/>
        </authorList>
    </citation>
    <scope>NUCLEOTIDE SEQUENCE [LARGE SCALE GENOMIC DNA]</scope>
    <source>
        <strain evidence="6">AWRI1</strain>
        <tissue evidence="6">Single Adult Female</tissue>
    </source>
</reference>
<name>A0AAN9T652_9HEMI</name>
<proteinExistence type="inferred from homology"/>
<evidence type="ECO:0000256" key="3">
    <source>
        <dbReference type="ARBA" id="ARBA00022989"/>
    </source>
</evidence>
<evidence type="ECO:0000256" key="4">
    <source>
        <dbReference type="ARBA" id="ARBA00023136"/>
    </source>
</evidence>
<feature type="transmembrane region" description="Helical" evidence="5">
    <location>
        <begin position="148"/>
        <end position="168"/>
    </location>
</feature>
<feature type="transmembrane region" description="Helical" evidence="5">
    <location>
        <begin position="236"/>
        <end position="253"/>
    </location>
</feature>
<feature type="transmembrane region" description="Helical" evidence="5">
    <location>
        <begin position="116"/>
        <end position="136"/>
    </location>
</feature>
<keyword evidence="2 5" id="KW-0812">Transmembrane</keyword>
<keyword evidence="7" id="KW-1185">Reference proteome</keyword>
<dbReference type="InterPro" id="IPR035871">
    <property type="entry name" value="GHITM"/>
</dbReference>
<feature type="transmembrane region" description="Helical" evidence="5">
    <location>
        <begin position="180"/>
        <end position="200"/>
    </location>
</feature>
<evidence type="ECO:0000313" key="7">
    <source>
        <dbReference type="Proteomes" id="UP001367676"/>
    </source>
</evidence>
<dbReference type="PANTHER" id="PTHR23291:SF112">
    <property type="entry name" value="GROWTH HORMONE-INDUCIBLE TRANSMEMBRANE PROTEIN"/>
    <property type="match status" value="1"/>
</dbReference>
<dbReference type="Proteomes" id="UP001367676">
    <property type="component" value="Unassembled WGS sequence"/>
</dbReference>
<dbReference type="AlphaFoldDB" id="A0AAN9T652"/>